<evidence type="ECO:0000256" key="1">
    <source>
        <dbReference type="ARBA" id="ARBA00004613"/>
    </source>
</evidence>
<reference evidence="4" key="1">
    <citation type="submission" date="2017-01" db="EMBL/GenBank/DDBJ databases">
        <authorList>
            <person name="Varghese N."/>
            <person name="Submissions S."/>
        </authorList>
    </citation>
    <scope>NUCLEOTIDE SEQUENCE [LARGE SCALE GENOMIC DNA]</scope>
    <source>
        <strain evidence="4">DSM 19945</strain>
    </source>
</reference>
<evidence type="ECO:0000313" key="3">
    <source>
        <dbReference type="EMBL" id="SIS99622.1"/>
    </source>
</evidence>
<dbReference type="PRINTS" id="PR00313">
    <property type="entry name" value="CABNDNGRPT"/>
</dbReference>
<dbReference type="STRING" id="453582.SAMN05421580_10821"/>
<keyword evidence="2" id="KW-0964">Secreted</keyword>
<proteinExistence type="predicted"/>
<comment type="subcellular location">
    <subcellularLocation>
        <location evidence="1">Secreted</location>
    </subcellularLocation>
</comment>
<evidence type="ECO:0000256" key="2">
    <source>
        <dbReference type="ARBA" id="ARBA00022525"/>
    </source>
</evidence>
<dbReference type="GO" id="GO:0005576">
    <property type="term" value="C:extracellular region"/>
    <property type="evidence" value="ECO:0007669"/>
    <property type="project" value="UniProtKB-SubCell"/>
</dbReference>
<dbReference type="Pfam" id="PF00353">
    <property type="entry name" value="HemolysinCabind"/>
    <property type="match status" value="5"/>
</dbReference>
<gene>
    <name evidence="3" type="ORF">SAMN05421580_10821</name>
</gene>
<dbReference type="PROSITE" id="PS00330">
    <property type="entry name" value="HEMOLYSIN_CALCIUM"/>
    <property type="match status" value="2"/>
</dbReference>
<dbReference type="InterPro" id="IPR018511">
    <property type="entry name" value="Hemolysin-typ_Ca-bd_CS"/>
</dbReference>
<dbReference type="AlphaFoldDB" id="A0A1N7NMR2"/>
<evidence type="ECO:0000313" key="4">
    <source>
        <dbReference type="Proteomes" id="UP000186221"/>
    </source>
</evidence>
<organism evidence="3 4">
    <name type="scientific">Rhodobacter aestuarii</name>
    <dbReference type="NCBI Taxonomy" id="453582"/>
    <lineage>
        <taxon>Bacteria</taxon>
        <taxon>Pseudomonadati</taxon>
        <taxon>Pseudomonadota</taxon>
        <taxon>Alphaproteobacteria</taxon>
        <taxon>Rhodobacterales</taxon>
        <taxon>Rhodobacter group</taxon>
        <taxon>Rhodobacter</taxon>
    </lineage>
</organism>
<dbReference type="RefSeq" id="WP_076485325.1">
    <property type="nucleotide sequence ID" value="NZ_FTOG01000008.1"/>
</dbReference>
<dbReference type="PANTHER" id="PTHR38340">
    <property type="entry name" value="S-LAYER PROTEIN"/>
    <property type="match status" value="1"/>
</dbReference>
<protein>
    <submittedName>
        <fullName evidence="3">Hemolysin-type calcium-binding repeat-containing protein</fullName>
    </submittedName>
</protein>
<dbReference type="PANTHER" id="PTHR38340:SF1">
    <property type="entry name" value="S-LAYER PROTEIN"/>
    <property type="match status" value="1"/>
</dbReference>
<dbReference type="EMBL" id="FTOG01000008">
    <property type="protein sequence ID" value="SIS99622.1"/>
    <property type="molecule type" value="Genomic_DNA"/>
</dbReference>
<dbReference type="OrthoDB" id="423072at2"/>
<dbReference type="InterPro" id="IPR011049">
    <property type="entry name" value="Serralysin-like_metalloprot_C"/>
</dbReference>
<dbReference type="Proteomes" id="UP000186221">
    <property type="component" value="Unassembled WGS sequence"/>
</dbReference>
<dbReference type="InterPro" id="IPR050557">
    <property type="entry name" value="RTX_toxin/Mannuronan_C5-epim"/>
</dbReference>
<dbReference type="InterPro" id="IPR001343">
    <property type="entry name" value="Hemolysn_Ca-bd"/>
</dbReference>
<dbReference type="Gene3D" id="2.150.10.10">
    <property type="entry name" value="Serralysin-like metalloprotease, C-terminal"/>
    <property type="match status" value="4"/>
</dbReference>
<keyword evidence="4" id="KW-1185">Reference proteome</keyword>
<name>A0A1N7NMR2_9RHOB</name>
<sequence>MVTAATLYQIGTEGDDSLVGSNFDFNVLIGLGGDDTLGVLYGGDNLLDGGDGNDLLIGGIGADIMLGGDGNDTLIGGSGSDSLWGDDGDDILRGQNGSVLDGGAGDDVLSFILTGIGAPVGTGGAGADTFVLEWGGLYAVHHMITDLTITDFDPSEDTIDFGLGKSDFAPTAIISVVETGTGTLVGFDTGSTVTFEGLSLWDTLHLTGADVDGVAQGTEGDDRLLFVDGPINGGAGNDLIRTNAGDDVIFGGSGDDTIQGFRGNDSIDGGSGDDLIYGCVGNNVLLGGEGQDTIHSGNHSSLLDGGEGDDLLVLRMISGGDHTATGGAGADTFDFKDFTNKQGDVTITDFEVGVDSLLIESVAFDAYLQGAPTTTLFDTDAGLLITLAEGDTILLQDLTLAEFNGTLLPASNDFMTS</sequence>
<dbReference type="GO" id="GO:0005509">
    <property type="term" value="F:calcium ion binding"/>
    <property type="evidence" value="ECO:0007669"/>
    <property type="project" value="InterPro"/>
</dbReference>
<accession>A0A1N7NMR2</accession>
<dbReference type="SUPFAM" id="SSF51120">
    <property type="entry name" value="beta-Roll"/>
    <property type="match status" value="2"/>
</dbReference>